<protein>
    <recommendedName>
        <fullName evidence="2">histidine kinase</fullName>
        <ecNumber evidence="2">2.7.13.3</ecNumber>
    </recommendedName>
</protein>
<evidence type="ECO:0000313" key="6">
    <source>
        <dbReference type="Proteomes" id="UP000326344"/>
    </source>
</evidence>
<evidence type="ECO:0000256" key="1">
    <source>
        <dbReference type="ARBA" id="ARBA00000085"/>
    </source>
</evidence>
<name>A0A5N1J4U0_9BACT</name>
<dbReference type="PROSITE" id="PS50109">
    <property type="entry name" value="HIS_KIN"/>
    <property type="match status" value="1"/>
</dbReference>
<dbReference type="InterPro" id="IPR004358">
    <property type="entry name" value="Sig_transdc_His_kin-like_C"/>
</dbReference>
<proteinExistence type="predicted"/>
<dbReference type="InterPro" id="IPR036890">
    <property type="entry name" value="HATPase_C_sf"/>
</dbReference>
<dbReference type="SUPFAM" id="SSF55874">
    <property type="entry name" value="ATPase domain of HSP90 chaperone/DNA topoisomerase II/histidine kinase"/>
    <property type="match status" value="1"/>
</dbReference>
<dbReference type="PANTHER" id="PTHR43547:SF2">
    <property type="entry name" value="HYBRID SIGNAL TRANSDUCTION HISTIDINE KINASE C"/>
    <property type="match status" value="1"/>
</dbReference>
<gene>
    <name evidence="5" type="ORF">F0P93_30835</name>
</gene>
<dbReference type="EMBL" id="VTWS01000014">
    <property type="protein sequence ID" value="KAA9341085.1"/>
    <property type="molecule type" value="Genomic_DNA"/>
</dbReference>
<dbReference type="SMART" id="SM00387">
    <property type="entry name" value="HATPase_c"/>
    <property type="match status" value="1"/>
</dbReference>
<sequence>MTQYSNQTRQEIQRLDRLLTKVLLKQVMPLLQGALKPELVDLVALFQHFLMHQLWQDAAYQRVIFQTDSDEVIISVEPIILEQVLENLLSNALKYSSNSNKPVEVGLETLATDIRITVKNYGIGIPAEDLEHIGKSFFRGSNSTLIAGIGLGLSLSHQFIQQHGGRLEIESQLGRYTLCTILLPRSPSYQEERPSTF</sequence>
<organism evidence="5 6">
    <name type="scientific">Larkinella humicola</name>
    <dbReference type="NCBI Taxonomy" id="2607654"/>
    <lineage>
        <taxon>Bacteria</taxon>
        <taxon>Pseudomonadati</taxon>
        <taxon>Bacteroidota</taxon>
        <taxon>Cytophagia</taxon>
        <taxon>Cytophagales</taxon>
        <taxon>Spirosomataceae</taxon>
        <taxon>Larkinella</taxon>
    </lineage>
</organism>
<dbReference type="GO" id="GO:0000155">
    <property type="term" value="F:phosphorelay sensor kinase activity"/>
    <property type="evidence" value="ECO:0007669"/>
    <property type="project" value="TreeGrafter"/>
</dbReference>
<evidence type="ECO:0000256" key="2">
    <source>
        <dbReference type="ARBA" id="ARBA00012438"/>
    </source>
</evidence>
<reference evidence="5 6" key="1">
    <citation type="submission" date="2019-09" db="EMBL/GenBank/DDBJ databases">
        <title>Genome Sequence of Larkinella sp MA1.</title>
        <authorList>
            <person name="Srinivasan S."/>
        </authorList>
    </citation>
    <scope>NUCLEOTIDE SEQUENCE [LARGE SCALE GENOMIC DNA]</scope>
    <source>
        <strain evidence="5 6">MA1</strain>
    </source>
</reference>
<dbReference type="Pfam" id="PF02518">
    <property type="entry name" value="HATPase_c"/>
    <property type="match status" value="1"/>
</dbReference>
<comment type="catalytic activity">
    <reaction evidence="1">
        <text>ATP + protein L-histidine = ADP + protein N-phospho-L-histidine.</text>
        <dbReference type="EC" id="2.7.13.3"/>
    </reaction>
</comment>
<evidence type="ECO:0000259" key="4">
    <source>
        <dbReference type="PROSITE" id="PS50109"/>
    </source>
</evidence>
<dbReference type="PANTHER" id="PTHR43547">
    <property type="entry name" value="TWO-COMPONENT HISTIDINE KINASE"/>
    <property type="match status" value="1"/>
</dbReference>
<keyword evidence="6" id="KW-1185">Reference proteome</keyword>
<accession>A0A5N1J4U0</accession>
<evidence type="ECO:0000256" key="3">
    <source>
        <dbReference type="ARBA" id="ARBA00022553"/>
    </source>
</evidence>
<comment type="caution">
    <text evidence="5">The sequence shown here is derived from an EMBL/GenBank/DDBJ whole genome shotgun (WGS) entry which is preliminary data.</text>
</comment>
<dbReference type="EC" id="2.7.13.3" evidence="2"/>
<dbReference type="InterPro" id="IPR005467">
    <property type="entry name" value="His_kinase_dom"/>
</dbReference>
<dbReference type="RefSeq" id="WP_191908973.1">
    <property type="nucleotide sequence ID" value="NZ_VTWS01000014.1"/>
</dbReference>
<dbReference type="CDD" id="cd00075">
    <property type="entry name" value="HATPase"/>
    <property type="match status" value="1"/>
</dbReference>
<dbReference type="Gene3D" id="3.30.565.10">
    <property type="entry name" value="Histidine kinase-like ATPase, C-terminal domain"/>
    <property type="match status" value="1"/>
</dbReference>
<keyword evidence="5" id="KW-0418">Kinase</keyword>
<dbReference type="PRINTS" id="PR00344">
    <property type="entry name" value="BCTRLSENSOR"/>
</dbReference>
<evidence type="ECO:0000313" key="5">
    <source>
        <dbReference type="EMBL" id="KAA9341085.1"/>
    </source>
</evidence>
<keyword evidence="3" id="KW-0597">Phosphoprotein</keyword>
<dbReference type="AlphaFoldDB" id="A0A5N1J4U0"/>
<dbReference type="Proteomes" id="UP000326344">
    <property type="component" value="Unassembled WGS sequence"/>
</dbReference>
<dbReference type="InterPro" id="IPR003594">
    <property type="entry name" value="HATPase_dom"/>
</dbReference>
<feature type="domain" description="Histidine kinase" evidence="4">
    <location>
        <begin position="1"/>
        <end position="187"/>
    </location>
</feature>
<keyword evidence="5" id="KW-0808">Transferase</keyword>